<name>A0AAV6JP95_9ERIC</name>
<reference evidence="2" key="1">
    <citation type="submission" date="2020-08" db="EMBL/GenBank/DDBJ databases">
        <title>Plant Genome Project.</title>
        <authorList>
            <person name="Zhang R.-G."/>
        </authorList>
    </citation>
    <scope>NUCLEOTIDE SEQUENCE</scope>
    <source>
        <strain evidence="2">WSP0</strain>
        <tissue evidence="2">Leaf</tissue>
    </source>
</reference>
<gene>
    <name evidence="2" type="ORF">RHGRI_022083</name>
</gene>
<evidence type="ECO:0000313" key="2">
    <source>
        <dbReference type="EMBL" id="KAG5542422.1"/>
    </source>
</evidence>
<keyword evidence="1" id="KW-1133">Transmembrane helix</keyword>
<proteinExistence type="predicted"/>
<feature type="transmembrane region" description="Helical" evidence="1">
    <location>
        <begin position="79"/>
        <end position="99"/>
    </location>
</feature>
<accession>A0AAV6JP95</accession>
<evidence type="ECO:0000256" key="1">
    <source>
        <dbReference type="SAM" id="Phobius"/>
    </source>
</evidence>
<sequence>MALHLQAEILSSVWSTKISPAAAIYYIWWESNRSVFRHKNLSLEDIIAKVESDLRACFCSWRHIKKTDENRLICTQWCIPFRVLILLTWCFVFLFLFLLQLASFPGQLIGCVCVFFSQGECPVDPVLMVNVVPYRDNHYWLEEKVRFSRDLMTETGPKNQYKQNWL</sequence>
<protein>
    <submittedName>
        <fullName evidence="2">Uncharacterized protein</fullName>
    </submittedName>
</protein>
<organism evidence="2 3">
    <name type="scientific">Rhododendron griersonianum</name>
    <dbReference type="NCBI Taxonomy" id="479676"/>
    <lineage>
        <taxon>Eukaryota</taxon>
        <taxon>Viridiplantae</taxon>
        <taxon>Streptophyta</taxon>
        <taxon>Embryophyta</taxon>
        <taxon>Tracheophyta</taxon>
        <taxon>Spermatophyta</taxon>
        <taxon>Magnoliopsida</taxon>
        <taxon>eudicotyledons</taxon>
        <taxon>Gunneridae</taxon>
        <taxon>Pentapetalae</taxon>
        <taxon>asterids</taxon>
        <taxon>Ericales</taxon>
        <taxon>Ericaceae</taxon>
        <taxon>Ericoideae</taxon>
        <taxon>Rhodoreae</taxon>
        <taxon>Rhododendron</taxon>
    </lineage>
</organism>
<dbReference type="EMBL" id="JACTNZ010000007">
    <property type="protein sequence ID" value="KAG5542422.1"/>
    <property type="molecule type" value="Genomic_DNA"/>
</dbReference>
<keyword evidence="1" id="KW-0472">Membrane</keyword>
<evidence type="ECO:0000313" key="3">
    <source>
        <dbReference type="Proteomes" id="UP000823749"/>
    </source>
</evidence>
<dbReference type="Proteomes" id="UP000823749">
    <property type="component" value="Chromosome 7"/>
</dbReference>
<dbReference type="AlphaFoldDB" id="A0AAV6JP95"/>
<keyword evidence="1" id="KW-0812">Transmembrane</keyword>
<keyword evidence="3" id="KW-1185">Reference proteome</keyword>
<comment type="caution">
    <text evidence="2">The sequence shown here is derived from an EMBL/GenBank/DDBJ whole genome shotgun (WGS) entry which is preliminary data.</text>
</comment>